<dbReference type="EMBL" id="JAOYFB010000005">
    <property type="protein sequence ID" value="KAK4017001.1"/>
    <property type="molecule type" value="Genomic_DNA"/>
</dbReference>
<dbReference type="Gene3D" id="2.10.70.10">
    <property type="entry name" value="Complement Module, domain 1"/>
    <property type="match status" value="1"/>
</dbReference>
<dbReference type="Proteomes" id="UP001234178">
    <property type="component" value="Unassembled WGS sequence"/>
</dbReference>
<dbReference type="PROSITE" id="PS50923">
    <property type="entry name" value="SUSHI"/>
    <property type="match status" value="1"/>
</dbReference>
<comment type="caution">
    <text evidence="2">Lacks conserved residue(s) required for the propagation of feature annotation.</text>
</comment>
<comment type="caution">
    <text evidence="5">The sequence shown here is derived from an EMBL/GenBank/DDBJ whole genome shotgun (WGS) entry which is preliminary data.</text>
</comment>
<dbReference type="CDD" id="cd00033">
    <property type="entry name" value="CCP"/>
    <property type="match status" value="1"/>
</dbReference>
<evidence type="ECO:0000256" key="1">
    <source>
        <dbReference type="ARBA" id="ARBA00023157"/>
    </source>
</evidence>
<dbReference type="SUPFAM" id="SSF57535">
    <property type="entry name" value="Complement control module/SCR domain"/>
    <property type="match status" value="1"/>
</dbReference>
<evidence type="ECO:0000313" key="6">
    <source>
        <dbReference type="Proteomes" id="UP001234178"/>
    </source>
</evidence>
<dbReference type="InterPro" id="IPR000436">
    <property type="entry name" value="Sushi_SCR_CCP_dom"/>
</dbReference>
<protein>
    <recommendedName>
        <fullName evidence="4">Sushi domain-containing protein</fullName>
    </recommendedName>
</protein>
<proteinExistence type="predicted"/>
<accession>A0ABQ9ZVQ6</accession>
<dbReference type="InterPro" id="IPR035976">
    <property type="entry name" value="Sushi/SCR/CCP_sf"/>
</dbReference>
<feature type="signal peptide" evidence="3">
    <location>
        <begin position="1"/>
        <end position="17"/>
    </location>
</feature>
<evidence type="ECO:0000259" key="4">
    <source>
        <dbReference type="PROSITE" id="PS50923"/>
    </source>
</evidence>
<evidence type="ECO:0000256" key="2">
    <source>
        <dbReference type="PROSITE-ProRule" id="PRU00302"/>
    </source>
</evidence>
<feature type="chain" id="PRO_5047167045" description="Sushi domain-containing protein" evidence="3">
    <location>
        <begin position="18"/>
        <end position="115"/>
    </location>
</feature>
<name>A0ABQ9ZVQ6_9CRUS</name>
<feature type="disulfide bond" evidence="2">
    <location>
        <begin position="14"/>
        <end position="41"/>
    </location>
</feature>
<sequence>MFVLWSGLLVQFRCQSAEYKLVGAAAVICRNRTWTQDPPVCVHQHQLQLHLQQQQSIGDDVEQAEPSSLCIINKLRGQQQEHLKTKSFHSDDVSLYFSFRLQQDEKELDKNGRIH</sequence>
<evidence type="ECO:0000313" key="5">
    <source>
        <dbReference type="EMBL" id="KAK4017001.1"/>
    </source>
</evidence>
<reference evidence="5 6" key="1">
    <citation type="journal article" date="2023" name="Nucleic Acids Res.">
        <title>The hologenome of Daphnia magna reveals possible DNA methylation and microbiome-mediated evolution of the host genome.</title>
        <authorList>
            <person name="Chaturvedi A."/>
            <person name="Li X."/>
            <person name="Dhandapani V."/>
            <person name="Marshall H."/>
            <person name="Kissane S."/>
            <person name="Cuenca-Cambronero M."/>
            <person name="Asole G."/>
            <person name="Calvet F."/>
            <person name="Ruiz-Romero M."/>
            <person name="Marangio P."/>
            <person name="Guigo R."/>
            <person name="Rago D."/>
            <person name="Mirbahai L."/>
            <person name="Eastwood N."/>
            <person name="Colbourne J.K."/>
            <person name="Zhou J."/>
            <person name="Mallon E."/>
            <person name="Orsini L."/>
        </authorList>
    </citation>
    <scope>NUCLEOTIDE SEQUENCE [LARGE SCALE GENOMIC DNA]</scope>
    <source>
        <strain evidence="5">LRV0_1</strain>
    </source>
</reference>
<evidence type="ECO:0000256" key="3">
    <source>
        <dbReference type="SAM" id="SignalP"/>
    </source>
</evidence>
<keyword evidence="1 2" id="KW-1015">Disulfide bond</keyword>
<keyword evidence="2" id="KW-0768">Sushi</keyword>
<keyword evidence="6" id="KW-1185">Reference proteome</keyword>
<gene>
    <name evidence="5" type="ORF">OUZ56_031959</name>
</gene>
<keyword evidence="3" id="KW-0732">Signal</keyword>
<feature type="domain" description="Sushi" evidence="4">
    <location>
        <begin position="1"/>
        <end position="43"/>
    </location>
</feature>
<organism evidence="5 6">
    <name type="scientific">Daphnia magna</name>
    <dbReference type="NCBI Taxonomy" id="35525"/>
    <lineage>
        <taxon>Eukaryota</taxon>
        <taxon>Metazoa</taxon>
        <taxon>Ecdysozoa</taxon>
        <taxon>Arthropoda</taxon>
        <taxon>Crustacea</taxon>
        <taxon>Branchiopoda</taxon>
        <taxon>Diplostraca</taxon>
        <taxon>Cladocera</taxon>
        <taxon>Anomopoda</taxon>
        <taxon>Daphniidae</taxon>
        <taxon>Daphnia</taxon>
    </lineage>
</organism>